<proteinExistence type="predicted"/>
<name>A0AAJ6YCD3_9HYME</name>
<feature type="transmembrane region" description="Helical" evidence="1">
    <location>
        <begin position="85"/>
        <end position="110"/>
    </location>
</feature>
<evidence type="ECO:0000256" key="1">
    <source>
        <dbReference type="SAM" id="Phobius"/>
    </source>
</evidence>
<gene>
    <name evidence="3" type="primary">LOC105359970</name>
</gene>
<accession>A0AAJ6YCD3</accession>
<keyword evidence="1" id="KW-0472">Membrane</keyword>
<dbReference type="KEGG" id="csol:105359970"/>
<evidence type="ECO:0000313" key="3">
    <source>
        <dbReference type="RefSeq" id="XP_011495043.1"/>
    </source>
</evidence>
<keyword evidence="1" id="KW-0812">Transmembrane</keyword>
<reference evidence="3" key="1">
    <citation type="submission" date="2025-08" db="UniProtKB">
        <authorList>
            <consortium name="RefSeq"/>
        </authorList>
    </citation>
    <scope>IDENTIFICATION</scope>
</reference>
<evidence type="ECO:0000313" key="2">
    <source>
        <dbReference type="Proteomes" id="UP000695007"/>
    </source>
</evidence>
<dbReference type="GeneID" id="105359970"/>
<dbReference type="AlphaFoldDB" id="A0AAJ6YCD3"/>
<protein>
    <submittedName>
        <fullName evidence="3">Uncharacterized protein LOC105359970</fullName>
    </submittedName>
</protein>
<dbReference type="RefSeq" id="XP_011495043.1">
    <property type="nucleotide sequence ID" value="XM_011496741.1"/>
</dbReference>
<keyword evidence="2" id="KW-1185">Reference proteome</keyword>
<keyword evidence="1" id="KW-1133">Transmembrane helix</keyword>
<dbReference type="Proteomes" id="UP000695007">
    <property type="component" value="Unplaced"/>
</dbReference>
<organism evidence="2 3">
    <name type="scientific">Ceratosolen solmsi marchali</name>
    <dbReference type="NCBI Taxonomy" id="326594"/>
    <lineage>
        <taxon>Eukaryota</taxon>
        <taxon>Metazoa</taxon>
        <taxon>Ecdysozoa</taxon>
        <taxon>Arthropoda</taxon>
        <taxon>Hexapoda</taxon>
        <taxon>Insecta</taxon>
        <taxon>Pterygota</taxon>
        <taxon>Neoptera</taxon>
        <taxon>Endopterygota</taxon>
        <taxon>Hymenoptera</taxon>
        <taxon>Apocrita</taxon>
        <taxon>Proctotrupomorpha</taxon>
        <taxon>Chalcidoidea</taxon>
        <taxon>Agaonidae</taxon>
        <taxon>Agaoninae</taxon>
        <taxon>Ceratosolen</taxon>
    </lineage>
</organism>
<sequence>MNISSIPLHLHEVRSLSELPLEKLIQIKLSFAKQSPNINNAGSEGRMLSTISLPKSMPLRRMGSKSIRRYEDWGEKNKDSKISKIFQLTVTALSFLAFGGYLLTLIITAIRRGQNATTPPNLIVLSDLQNLQKMKRPKRGLFIHDSEENEYDTERFYRCMIMISTELQSYYY</sequence>